<comment type="function">
    <text evidence="32">Catalyzes the conversion of prostaglandin H2 (PGH2) to thromboxane A2 (TXA2), a potent inducer of blood vessel constriction and platelet aggregation. Also cleaves PGH2 to 12-hydroxy-heptadecatrienoicacid (12-HHT) and malondialdehyde, which is known to act as a mediator of DNA damage. 12-HHT and malondialdehyde are formed stoichiometrically in the same amounts as TXA2. Additionally, displays dehydratase activity, toward (15S)-hydroperoxy-(5Z,8Z,11Z,13E)-eicosatetraenoate (15(S)-HPETE) producing 15-KETE and 15-HETE.</text>
</comment>
<evidence type="ECO:0000256" key="12">
    <source>
        <dbReference type="ARBA" id="ARBA00022692"/>
    </source>
</evidence>
<evidence type="ECO:0000256" key="2">
    <source>
        <dbReference type="ARBA" id="ARBA00001719"/>
    </source>
</evidence>
<evidence type="ECO:0000256" key="27">
    <source>
        <dbReference type="ARBA" id="ARBA00036424"/>
    </source>
</evidence>
<evidence type="ECO:0000313" key="36">
    <source>
        <dbReference type="Ensembl" id="ENSLLEP00000032688.1"/>
    </source>
</evidence>
<keyword evidence="22" id="KW-0275">Fatty acid biosynthesis</keyword>
<dbReference type="SUPFAM" id="SSF48264">
    <property type="entry name" value="Cytochrome P450"/>
    <property type="match status" value="1"/>
</dbReference>
<dbReference type="GO" id="GO:0005789">
    <property type="term" value="C:endoplasmic reticulum membrane"/>
    <property type="evidence" value="ECO:0007669"/>
    <property type="project" value="UniProtKB-SubCell"/>
</dbReference>
<feature type="binding site" description="axial binding residue" evidence="33">
    <location>
        <position position="481"/>
    </location>
    <ligand>
        <name>heme</name>
        <dbReference type="ChEBI" id="CHEBI:30413"/>
    </ligand>
    <ligandPart>
        <name>Fe</name>
        <dbReference type="ChEBI" id="CHEBI:18248"/>
    </ligandPart>
</feature>
<comment type="catalytic activity">
    <reaction evidence="1">
        <text>(15S)-hydroperoxy-(5Z,8Z,11Z,13E)-eicosatetraenoate = 15-oxo-(5Z,8Z,11Z,13E)-eicosatetraenoate + H2O</text>
        <dbReference type="Rhea" id="RHEA:48636"/>
        <dbReference type="ChEBI" id="CHEBI:15377"/>
        <dbReference type="ChEBI" id="CHEBI:57410"/>
        <dbReference type="ChEBI" id="CHEBI:57446"/>
    </reaction>
    <physiologicalReaction direction="left-to-right" evidence="1">
        <dbReference type="Rhea" id="RHEA:48637"/>
    </physiologicalReaction>
</comment>
<dbReference type="Pfam" id="PF00067">
    <property type="entry name" value="p450"/>
    <property type="match status" value="2"/>
</dbReference>
<keyword evidence="16 35" id="KW-1133">Transmembrane helix</keyword>
<dbReference type="InterPro" id="IPR002401">
    <property type="entry name" value="Cyt_P450_E_grp-I"/>
</dbReference>
<evidence type="ECO:0000256" key="26">
    <source>
        <dbReference type="ARBA" id="ARBA00036380"/>
    </source>
</evidence>
<keyword evidence="24" id="KW-0456">Lyase</keyword>
<evidence type="ECO:0000256" key="4">
    <source>
        <dbReference type="ARBA" id="ARBA00004477"/>
    </source>
</evidence>
<dbReference type="GO" id="GO:0016705">
    <property type="term" value="F:oxidoreductase activity, acting on paired donors, with incorporation or reduction of molecular oxygen"/>
    <property type="evidence" value="ECO:0007669"/>
    <property type="project" value="InterPro"/>
</dbReference>
<evidence type="ECO:0000256" key="14">
    <source>
        <dbReference type="ARBA" id="ARBA00022824"/>
    </source>
</evidence>
<evidence type="ECO:0000256" key="23">
    <source>
        <dbReference type="ARBA" id="ARBA00023235"/>
    </source>
</evidence>
<dbReference type="InterPro" id="IPR050705">
    <property type="entry name" value="Cytochrome_P450_3A"/>
</dbReference>
<comment type="catalytic activity">
    <reaction evidence="28">
        <text>prostaglandin H2 = thromboxane A2</text>
        <dbReference type="Rhea" id="RHEA:17137"/>
        <dbReference type="ChEBI" id="CHEBI:57405"/>
        <dbReference type="ChEBI" id="CHEBI:57445"/>
        <dbReference type="EC" id="5.3.99.5"/>
    </reaction>
    <physiologicalReaction direction="left-to-right" evidence="28">
        <dbReference type="Rhea" id="RHEA:17138"/>
    </physiologicalReaction>
</comment>
<evidence type="ECO:0000256" key="19">
    <source>
        <dbReference type="ARBA" id="ARBA00023033"/>
    </source>
</evidence>
<keyword evidence="23" id="KW-0413">Isomerase</keyword>
<dbReference type="GO" id="GO:0008395">
    <property type="term" value="F:steroid hydroxylase activity"/>
    <property type="evidence" value="ECO:0007669"/>
    <property type="project" value="TreeGrafter"/>
</dbReference>
<dbReference type="GO" id="GO:0001516">
    <property type="term" value="P:prostaglandin biosynthetic process"/>
    <property type="evidence" value="ECO:0007669"/>
    <property type="project" value="UniProtKB-KW"/>
</dbReference>
<comment type="catalytic activity">
    <reaction evidence="27">
        <text>prostaglandin H2 = (12S)-hydroxy-(5Z,8E,10E)-heptadecatrienoate + malonaldehyde</text>
        <dbReference type="Rhea" id="RHEA:48644"/>
        <dbReference type="ChEBI" id="CHEBI:57405"/>
        <dbReference type="ChEBI" id="CHEBI:90694"/>
        <dbReference type="ChEBI" id="CHEBI:566274"/>
    </reaction>
</comment>
<evidence type="ECO:0000256" key="6">
    <source>
        <dbReference type="ARBA" id="ARBA00011245"/>
    </source>
</evidence>
<keyword evidence="10" id="KW-0643">Prostaglandin biosynthesis</keyword>
<dbReference type="Gene3D" id="1.10.630.10">
    <property type="entry name" value="Cytochrome P450"/>
    <property type="match status" value="1"/>
</dbReference>
<dbReference type="InterPro" id="IPR017972">
    <property type="entry name" value="Cyt_P450_CS"/>
</dbReference>
<dbReference type="Ensembl" id="ENSLLET00000033950.1">
    <property type="protein sequence ID" value="ENSLLEP00000032688.1"/>
    <property type="gene ID" value="ENSLLEG00000020749.1"/>
</dbReference>
<comment type="subunit">
    <text evidence="6">Monomer.</text>
</comment>
<comment type="subcellular location">
    <subcellularLocation>
        <location evidence="4">Endoplasmic reticulum membrane</location>
        <topology evidence="4">Multi-pass membrane protein</topology>
    </subcellularLocation>
</comment>
<evidence type="ECO:0000256" key="5">
    <source>
        <dbReference type="ARBA" id="ARBA00010617"/>
    </source>
</evidence>
<dbReference type="OrthoDB" id="1470350at2759"/>
<reference evidence="36" key="2">
    <citation type="submission" date="2025-09" db="UniProtKB">
        <authorList>
            <consortium name="Ensembl"/>
        </authorList>
    </citation>
    <scope>IDENTIFICATION</scope>
</reference>
<evidence type="ECO:0000256" key="22">
    <source>
        <dbReference type="ARBA" id="ARBA00023160"/>
    </source>
</evidence>
<evidence type="ECO:0000256" key="1">
    <source>
        <dbReference type="ARBA" id="ARBA00001143"/>
    </source>
</evidence>
<keyword evidence="37" id="KW-1185">Reference proteome</keyword>
<evidence type="ECO:0000256" key="10">
    <source>
        <dbReference type="ARBA" id="ARBA00022585"/>
    </source>
</evidence>
<evidence type="ECO:0000256" key="18">
    <source>
        <dbReference type="ARBA" id="ARBA00023004"/>
    </source>
</evidence>
<keyword evidence="12 35" id="KW-0812">Transmembrane</keyword>
<evidence type="ECO:0000256" key="15">
    <source>
        <dbReference type="ARBA" id="ARBA00022832"/>
    </source>
</evidence>
<keyword evidence="20" id="KW-0443">Lipid metabolism</keyword>
<dbReference type="FunFam" id="1.10.630.10:FF:000003">
    <property type="entry name" value="cytochrome P450 3A12-like isoform X2"/>
    <property type="match status" value="1"/>
</dbReference>
<evidence type="ECO:0000256" key="24">
    <source>
        <dbReference type="ARBA" id="ARBA00023239"/>
    </source>
</evidence>
<keyword evidence="14" id="KW-0256">Endoplasmic reticulum</keyword>
<evidence type="ECO:0000256" key="32">
    <source>
        <dbReference type="ARBA" id="ARBA00054825"/>
    </source>
</evidence>
<name>A0A8C5WEN0_9ANUR</name>
<evidence type="ECO:0000256" key="21">
    <source>
        <dbReference type="ARBA" id="ARBA00023136"/>
    </source>
</evidence>
<comment type="similarity">
    <text evidence="5 34">Belongs to the cytochrome P450 family.</text>
</comment>
<keyword evidence="9" id="KW-0444">Lipid biosynthesis</keyword>
<proteinExistence type="inferred from homology"/>
<comment type="catalytic activity">
    <reaction evidence="2">
        <text>a hydroperoxyeicosatetraenoate = an oxoeicosatetraenoate + H2O</text>
        <dbReference type="Rhea" id="RHEA:55556"/>
        <dbReference type="ChEBI" id="CHEBI:15377"/>
        <dbReference type="ChEBI" id="CHEBI:59720"/>
        <dbReference type="ChEBI" id="CHEBI:131859"/>
        <dbReference type="EC" id="4.2.1.152"/>
    </reaction>
    <physiologicalReaction direction="left-to-right" evidence="2">
        <dbReference type="Rhea" id="RHEA:55557"/>
    </physiologicalReaction>
</comment>
<sequence>MEASWAFELEGYMVTLPLVIGFLSLLYWYSCSAFSQLKKIGISHPKPLPFIGNVMMFHKGFLEGARHILQTCGPISGYYMGRRPVVLLSDPEAIKQVLQKDFHNFTNRMKLNLVTKPMSDSLLCLRDEKWKRVRSVLTPSFSAVRMKEMCPLINQGCDMLVSNLQGYADSGEPCNVQRIYACFTMDVVASVAFGTKVDSQKNPDHPLVKSSKAFLELFTPFKPVVLLTLAFPSVMIPIARRLPNKKRDQLNSFFLKVIRDIIAQRDAQPPNERRRDFLQLMLDARDSSSHVTVDNFDIVNQADISPPAVHNREAHVENAYSSKKSMKRLNEEEILGQAFLFLIAGYETTCSLLSFTTYLLAVHPECQEIVLREVDEFSQKHAVADYSTVHELPYLDMVMCETLRMYPPAFRFAREASHDTTLMGYKIPAGTVVEIPVVCLQNDPTYWTEPDKFQPERFTEEEKQKRHPCVYLPFGSGPRSCIGMRMAILETKITLFRVLQKFCFQTCPLTQIPLQITAVSTLRPKDGVYVKVVAR</sequence>
<comment type="cofactor">
    <cofactor evidence="3 33">
        <name>heme</name>
        <dbReference type="ChEBI" id="CHEBI:30413"/>
    </cofactor>
</comment>
<keyword evidence="8" id="KW-0644">Prostaglandin metabolism</keyword>
<keyword evidence="19 34" id="KW-0503">Monooxygenase</keyword>
<evidence type="ECO:0000256" key="20">
    <source>
        <dbReference type="ARBA" id="ARBA00023098"/>
    </source>
</evidence>
<evidence type="ECO:0000256" key="35">
    <source>
        <dbReference type="SAM" id="Phobius"/>
    </source>
</evidence>
<evidence type="ECO:0000256" key="28">
    <source>
        <dbReference type="ARBA" id="ARBA00036475"/>
    </source>
</evidence>
<evidence type="ECO:0000256" key="30">
    <source>
        <dbReference type="ARBA" id="ARBA00040834"/>
    </source>
</evidence>
<evidence type="ECO:0000256" key="31">
    <source>
        <dbReference type="ARBA" id="ARBA00042726"/>
    </source>
</evidence>
<evidence type="ECO:0000256" key="9">
    <source>
        <dbReference type="ARBA" id="ARBA00022516"/>
    </source>
</evidence>
<evidence type="ECO:0000256" key="29">
    <source>
        <dbReference type="ARBA" id="ARBA00038872"/>
    </source>
</evidence>
<dbReference type="PANTHER" id="PTHR24302:SF47">
    <property type="entry name" value="CYTOCHROME P450"/>
    <property type="match status" value="1"/>
</dbReference>
<dbReference type="PRINTS" id="PR00463">
    <property type="entry name" value="EP450I"/>
</dbReference>
<dbReference type="PANTHER" id="PTHR24302">
    <property type="entry name" value="CYTOCHROME P450 FAMILY 3"/>
    <property type="match status" value="1"/>
</dbReference>
<dbReference type="GO" id="GO:0106256">
    <property type="term" value="F:hydroperoxy icosatetraenoate dehydratase activity"/>
    <property type="evidence" value="ECO:0007669"/>
    <property type="project" value="UniProtKB-EC"/>
</dbReference>
<accession>A0A8C5WEN0</accession>
<protein>
    <recommendedName>
        <fullName evidence="30">Thromboxane-A synthase</fullName>
        <ecNumber evidence="7">4.2.1.152</ecNumber>
        <ecNumber evidence="29">5.3.99.5</ecNumber>
    </recommendedName>
    <alternativeName>
        <fullName evidence="31">Cytochrome P450 5A1</fullName>
    </alternativeName>
    <alternativeName>
        <fullName evidence="25">Hydroperoxy icosatetraenoate dehydratase</fullName>
    </alternativeName>
</protein>
<feature type="transmembrane region" description="Helical" evidence="35">
    <location>
        <begin position="12"/>
        <end position="29"/>
    </location>
</feature>
<reference evidence="36" key="1">
    <citation type="submission" date="2025-08" db="UniProtKB">
        <authorList>
            <consortium name="Ensembl"/>
        </authorList>
    </citation>
    <scope>IDENTIFICATION</scope>
</reference>
<evidence type="ECO:0000256" key="16">
    <source>
        <dbReference type="ARBA" id="ARBA00022989"/>
    </source>
</evidence>
<dbReference type="EC" id="5.3.99.5" evidence="29"/>
<evidence type="ECO:0000256" key="33">
    <source>
        <dbReference type="PIRSR" id="PIRSR602401-1"/>
    </source>
</evidence>
<evidence type="ECO:0000256" key="34">
    <source>
        <dbReference type="RuleBase" id="RU000461"/>
    </source>
</evidence>
<dbReference type="GO" id="GO:0005506">
    <property type="term" value="F:iron ion binding"/>
    <property type="evidence" value="ECO:0007669"/>
    <property type="project" value="InterPro"/>
</dbReference>
<organism evidence="36 37">
    <name type="scientific">Leptobrachium leishanense</name>
    <name type="common">Leishan spiny toad</name>
    <dbReference type="NCBI Taxonomy" id="445787"/>
    <lineage>
        <taxon>Eukaryota</taxon>
        <taxon>Metazoa</taxon>
        <taxon>Chordata</taxon>
        <taxon>Craniata</taxon>
        <taxon>Vertebrata</taxon>
        <taxon>Euteleostomi</taxon>
        <taxon>Amphibia</taxon>
        <taxon>Batrachia</taxon>
        <taxon>Anura</taxon>
        <taxon>Pelobatoidea</taxon>
        <taxon>Megophryidae</taxon>
        <taxon>Leptobrachium</taxon>
    </lineage>
</organism>
<dbReference type="GO" id="GO:0004796">
    <property type="term" value="F:thromboxane-A synthase activity"/>
    <property type="evidence" value="ECO:0007669"/>
    <property type="project" value="UniProtKB-EC"/>
</dbReference>
<keyword evidence="21 35" id="KW-0472">Membrane</keyword>
<evidence type="ECO:0000256" key="11">
    <source>
        <dbReference type="ARBA" id="ARBA00022617"/>
    </source>
</evidence>
<keyword evidence="18 33" id="KW-0408">Iron</keyword>
<dbReference type="Proteomes" id="UP000694569">
    <property type="component" value="Unplaced"/>
</dbReference>
<keyword evidence="11 33" id="KW-0349">Heme</keyword>
<dbReference type="GeneTree" id="ENSGT00940000157903"/>
<dbReference type="EC" id="4.2.1.152" evidence="7"/>
<comment type="catalytic activity">
    <reaction evidence="26">
        <text>(15S)-hydroperoxy-(5Z,8Z,11Z,13E)-eicosatetraenoate + AH2 = (15S)-hydroxy-(5Z,8Z,11Z,13E)-eicosatetraenoate + A + H2O</text>
        <dbReference type="Rhea" id="RHEA:48856"/>
        <dbReference type="ChEBI" id="CHEBI:13193"/>
        <dbReference type="ChEBI" id="CHEBI:15377"/>
        <dbReference type="ChEBI" id="CHEBI:17499"/>
        <dbReference type="ChEBI" id="CHEBI:57409"/>
        <dbReference type="ChEBI" id="CHEBI:57446"/>
    </reaction>
    <physiologicalReaction direction="left-to-right" evidence="26">
        <dbReference type="Rhea" id="RHEA:48857"/>
    </physiologicalReaction>
</comment>
<dbReference type="PRINTS" id="PR00385">
    <property type="entry name" value="P450"/>
</dbReference>
<evidence type="ECO:0000256" key="17">
    <source>
        <dbReference type="ARBA" id="ARBA00023002"/>
    </source>
</evidence>
<dbReference type="AlphaFoldDB" id="A0A8C5WEN0"/>
<keyword evidence="17 34" id="KW-0560">Oxidoreductase</keyword>
<keyword evidence="15" id="KW-0276">Fatty acid metabolism</keyword>
<dbReference type="InterPro" id="IPR036396">
    <property type="entry name" value="Cyt_P450_sf"/>
</dbReference>
<evidence type="ECO:0000313" key="37">
    <source>
        <dbReference type="Proteomes" id="UP000694569"/>
    </source>
</evidence>
<keyword evidence="13 33" id="KW-0479">Metal-binding</keyword>
<evidence type="ECO:0000256" key="13">
    <source>
        <dbReference type="ARBA" id="ARBA00022723"/>
    </source>
</evidence>
<evidence type="ECO:0000256" key="3">
    <source>
        <dbReference type="ARBA" id="ARBA00001971"/>
    </source>
</evidence>
<dbReference type="GO" id="GO:0020037">
    <property type="term" value="F:heme binding"/>
    <property type="evidence" value="ECO:0007669"/>
    <property type="project" value="InterPro"/>
</dbReference>
<dbReference type="PROSITE" id="PS00086">
    <property type="entry name" value="CYTOCHROME_P450"/>
    <property type="match status" value="1"/>
</dbReference>
<evidence type="ECO:0000256" key="7">
    <source>
        <dbReference type="ARBA" id="ARBA00013084"/>
    </source>
</evidence>
<evidence type="ECO:0000256" key="25">
    <source>
        <dbReference type="ARBA" id="ARBA00033404"/>
    </source>
</evidence>
<evidence type="ECO:0000256" key="8">
    <source>
        <dbReference type="ARBA" id="ARBA00022501"/>
    </source>
</evidence>
<dbReference type="InterPro" id="IPR001128">
    <property type="entry name" value="Cyt_P450"/>
</dbReference>